<proteinExistence type="predicted"/>
<dbReference type="EMBL" id="HBGY01028822">
    <property type="protein sequence ID" value="CAD9604548.1"/>
    <property type="molecule type" value="Transcribed_RNA"/>
</dbReference>
<dbReference type="PROSITE" id="PS51318">
    <property type="entry name" value="TAT"/>
    <property type="match status" value="1"/>
</dbReference>
<dbReference type="InterPro" id="IPR006311">
    <property type="entry name" value="TAT_signal"/>
</dbReference>
<evidence type="ECO:0000313" key="2">
    <source>
        <dbReference type="EMBL" id="CAD9604548.1"/>
    </source>
</evidence>
<evidence type="ECO:0000256" key="1">
    <source>
        <dbReference type="SAM" id="SignalP"/>
    </source>
</evidence>
<dbReference type="PANTHER" id="PTHR34123">
    <property type="entry name" value="OS04G0578200 PROTEIN"/>
    <property type="match status" value="1"/>
</dbReference>
<keyword evidence="1" id="KW-0732">Signal</keyword>
<protein>
    <recommendedName>
        <fullName evidence="3">Plastid lipid-associated protein/fibrillin conserved domain-containing protein</fullName>
    </recommendedName>
</protein>
<dbReference type="PANTHER" id="PTHR34123:SF1">
    <property type="entry name" value="OS04G0578200 PROTEIN"/>
    <property type="match status" value="1"/>
</dbReference>
<dbReference type="AlphaFoldDB" id="A0A7S2LF43"/>
<name>A0A7S2LF43_9STRA</name>
<feature type="signal peptide" evidence="1">
    <location>
        <begin position="1"/>
        <end position="29"/>
    </location>
</feature>
<organism evidence="2">
    <name type="scientific">Leptocylindrus danicus</name>
    <dbReference type="NCBI Taxonomy" id="163516"/>
    <lineage>
        <taxon>Eukaryota</taxon>
        <taxon>Sar</taxon>
        <taxon>Stramenopiles</taxon>
        <taxon>Ochrophyta</taxon>
        <taxon>Bacillariophyta</taxon>
        <taxon>Coscinodiscophyceae</taxon>
        <taxon>Chaetocerotophycidae</taxon>
        <taxon>Leptocylindrales</taxon>
        <taxon>Leptocylindraceae</taxon>
        <taxon>Leptocylindrus</taxon>
    </lineage>
</organism>
<sequence length="230" mass="25385">MTRKTPSACTILLVAFLAIATTCISYTDALSKSSTTYSTGKAHRHKHNTLNRADFLRETLLVAATAAASTTVPSIANAAAPIKQEDNKTTKLTNLSNADLAAILTRDVTDHQFLVSADITRAIYDEGATFTDEIDTYTMDKWVVGTKRLFVAEKSRVSLVGDVQVAEDGSKAEFRFDEDLMFRIPFLYPVVSLTGKVVLERDLNTGLITSYREFWDQDVATVLKSAKFRT</sequence>
<feature type="chain" id="PRO_5030876380" description="Plastid lipid-associated protein/fibrillin conserved domain-containing protein" evidence="1">
    <location>
        <begin position="30"/>
        <end position="230"/>
    </location>
</feature>
<reference evidence="2" key="1">
    <citation type="submission" date="2021-01" db="EMBL/GenBank/DDBJ databases">
        <authorList>
            <person name="Corre E."/>
            <person name="Pelletier E."/>
            <person name="Niang G."/>
            <person name="Scheremetjew M."/>
            <person name="Finn R."/>
            <person name="Kale V."/>
            <person name="Holt S."/>
            <person name="Cochrane G."/>
            <person name="Meng A."/>
            <person name="Brown T."/>
            <person name="Cohen L."/>
        </authorList>
    </citation>
    <scope>NUCLEOTIDE SEQUENCE</scope>
    <source>
        <strain evidence="2">B650</strain>
    </source>
</reference>
<gene>
    <name evidence="2" type="ORF">LDAN0321_LOCUS17829</name>
</gene>
<accession>A0A7S2LF43</accession>
<evidence type="ECO:0008006" key="3">
    <source>
        <dbReference type="Google" id="ProtNLM"/>
    </source>
</evidence>